<keyword evidence="13 17" id="KW-0472">Membrane</keyword>
<evidence type="ECO:0000256" key="5">
    <source>
        <dbReference type="ARBA" id="ARBA00022554"/>
    </source>
</evidence>
<keyword evidence="11 17" id="KW-1133">Transmembrane helix</keyword>
<evidence type="ECO:0000256" key="10">
    <source>
        <dbReference type="ARBA" id="ARBA00022833"/>
    </source>
</evidence>
<comment type="function">
    <text evidence="2">May be involved in vacuolar sorting and osmoregulation.</text>
</comment>
<dbReference type="InterPro" id="IPR053976">
    <property type="entry name" value="PFF1_TM"/>
</dbReference>
<feature type="transmembrane region" description="Helical" evidence="17">
    <location>
        <begin position="466"/>
        <end position="484"/>
    </location>
</feature>
<feature type="transmembrane region" description="Helical" evidence="17">
    <location>
        <begin position="667"/>
        <end position="685"/>
    </location>
</feature>
<dbReference type="InterPro" id="IPR045175">
    <property type="entry name" value="M28_fam"/>
</dbReference>
<dbReference type="Pfam" id="PF22250">
    <property type="entry name" value="PFF1_C"/>
    <property type="match status" value="1"/>
</dbReference>
<evidence type="ECO:0000256" key="8">
    <source>
        <dbReference type="ARBA" id="ARBA00022723"/>
    </source>
</evidence>
<proteinExistence type="inferred from homology"/>
<dbReference type="PANTHER" id="PTHR12147:SF58">
    <property type="entry name" value="VACUOLAR MEMBRANE PROTEASE"/>
    <property type="match status" value="1"/>
</dbReference>
<evidence type="ECO:0000313" key="21">
    <source>
        <dbReference type="EMBL" id="QGN14379.1"/>
    </source>
</evidence>
<feature type="transmembrane region" description="Helical" evidence="17">
    <location>
        <begin position="363"/>
        <end position="381"/>
    </location>
</feature>
<gene>
    <name evidence="21" type="primary">PFF1</name>
    <name evidence="21" type="ORF">FIM1_1039</name>
</gene>
<comment type="subcellular location">
    <subcellularLocation>
        <location evidence="3">Vacuole membrane</location>
        <topology evidence="3">Multi-pass membrane protein</topology>
    </subcellularLocation>
</comment>
<feature type="region of interest" description="Disordered" evidence="16">
    <location>
        <begin position="553"/>
        <end position="583"/>
    </location>
</feature>
<keyword evidence="8 15" id="KW-0479">Metal-binding</keyword>
<reference evidence="21 22" key="2">
    <citation type="submission" date="2019-11" db="EMBL/GenBank/DDBJ databases">
        <authorList>
            <person name="Lu H."/>
        </authorList>
    </citation>
    <scope>NUCLEOTIDE SEQUENCE [LARGE SCALE GENOMIC DNA]</scope>
    <source>
        <strain evidence="21 22">FIM1</strain>
    </source>
</reference>
<evidence type="ECO:0000256" key="16">
    <source>
        <dbReference type="SAM" id="MobiDB-lite"/>
    </source>
</evidence>
<evidence type="ECO:0000256" key="7">
    <source>
        <dbReference type="ARBA" id="ARBA00022692"/>
    </source>
</evidence>
<keyword evidence="22" id="KW-1185">Reference proteome</keyword>
<dbReference type="SUPFAM" id="SSF53187">
    <property type="entry name" value="Zn-dependent exopeptidases"/>
    <property type="match status" value="1"/>
</dbReference>
<dbReference type="Proteomes" id="UP000422736">
    <property type="component" value="Chromosome 2"/>
</dbReference>
<evidence type="ECO:0000256" key="6">
    <source>
        <dbReference type="ARBA" id="ARBA00022670"/>
    </source>
</evidence>
<accession>A0ABX6ERN3</accession>
<keyword evidence="6 15" id="KW-0645">Protease</keyword>
<dbReference type="PANTHER" id="PTHR12147">
    <property type="entry name" value="METALLOPEPTIDASE M28 FAMILY MEMBER"/>
    <property type="match status" value="1"/>
</dbReference>
<organism evidence="21 22">
    <name type="scientific">Kluyveromyces marxianus</name>
    <name type="common">Yeast</name>
    <name type="synonym">Candida kefyr</name>
    <dbReference type="NCBI Taxonomy" id="4911"/>
    <lineage>
        <taxon>Eukaryota</taxon>
        <taxon>Fungi</taxon>
        <taxon>Dikarya</taxon>
        <taxon>Ascomycota</taxon>
        <taxon>Saccharomycotina</taxon>
        <taxon>Saccharomycetes</taxon>
        <taxon>Saccharomycetales</taxon>
        <taxon>Saccharomycetaceae</taxon>
        <taxon>Kluyveromyces</taxon>
    </lineage>
</organism>
<feature type="transmembrane region" description="Helical" evidence="17">
    <location>
        <begin position="432"/>
        <end position="454"/>
    </location>
</feature>
<evidence type="ECO:0000256" key="15">
    <source>
        <dbReference type="RuleBase" id="RU361240"/>
    </source>
</evidence>
<evidence type="ECO:0000256" key="11">
    <source>
        <dbReference type="ARBA" id="ARBA00022989"/>
    </source>
</evidence>
<sequence>MVSSYLRSTFKFRKTTVSLLFALTVLALALTTFIDANRYKSSLPSDKYSKKLLDTAWHDLEVITEKPHPYTSHFNDEVHDYLLKKVRETTKGNPHVKVWDDYKNRVTKLFKHLDVFNDSSTDTRLVYYESSNVLVKVQGKNPDLPGLLLSAHFDSVPTAYGATDDGKGVVSLLALLQYYSDHQPERTIVFNFNNNEEFGLLGATIFTYHPWFKIVSYVINLEGTGTGSKAVLFRTSDTGTASVYGNSVKNLPYGNSMYQQGFYSRFVSSETDYKIYELNGLRGWDIAFYKPRDLYHTGKDTVLYTSKDALWHMLSTAWQLSKYMASDDANTSQDILDDEGKQTPAVYFDVLTNYFFVVSAKQLYFWNIVLLLIVPITLLLLRFVCSKLQVWNMPESSLFTRLPVSVTLSGLTVLFSKKLLSQLNSAIWSRNFIIPLLFFVSEFIVINAIVLNFFEHLWPLQDFKTLSLLEITALLWLVLIKITWDLDNSDFKNTGVYPFTIVYVLVSLGAMFGLLSMCFNTKAFDDNDDQNESEPEQVNRPLLSADSDSQAQSLEEPSNIEATENSPLIRTPMSSGQPTPTASIRKVPGAVHYLRSTLNYDWSIQYLLVVPFSVFILWQSLYLLLDALAMTVQESNKAVQSVFTFATYGAIVVSVPLLPFVAKLNRYIVLILTFTILITASYSILMDPFTETSPLKLRFVQRLDLSSSSGVSQKVEVYGRSGANLANALESLPSRPTVQCEAIDPKMEKCSYEGIWPNFGIPMKVDVLKNTRNDKEHLEYEPYFANVRISVQDNRNCAVRFNSTAVKLLKQVEFKIGNNTESYSYKSDEGIDSLLLHKLDFSAPYYDLQLKWIPRYADEENVDTLGVSIDCYWGEFDEMVKDGQVLEKVPAYSEALQYLPKNMILSNRESGIVTIHKYLEL</sequence>
<keyword evidence="12 21" id="KW-0482">Metalloprotease</keyword>
<feature type="domain" description="Peptidase M28" evidence="18">
    <location>
        <begin position="132"/>
        <end position="319"/>
    </location>
</feature>
<reference evidence="21 22" key="1">
    <citation type="submission" date="2016-03" db="EMBL/GenBank/DDBJ databases">
        <title>How can Kluyveromyces marxianus grow so fast - potential evolutionary course in Saccharomyces Complex revealed by comparative genomics.</title>
        <authorList>
            <person name="Mo W."/>
            <person name="Lu W."/>
            <person name="Yang X."/>
            <person name="Qi J."/>
            <person name="Lv H."/>
        </authorList>
    </citation>
    <scope>NUCLEOTIDE SEQUENCE [LARGE SCALE GENOMIC DNA]</scope>
    <source>
        <strain evidence="21 22">FIM1</strain>
    </source>
</reference>
<evidence type="ECO:0000259" key="19">
    <source>
        <dbReference type="Pfam" id="PF22250"/>
    </source>
</evidence>
<dbReference type="GO" id="GO:0008237">
    <property type="term" value="F:metallopeptidase activity"/>
    <property type="evidence" value="ECO:0007669"/>
    <property type="project" value="UniProtKB-KW"/>
</dbReference>
<feature type="compositionally biased region" description="Polar residues" evidence="16">
    <location>
        <begin position="553"/>
        <end position="582"/>
    </location>
</feature>
<evidence type="ECO:0000259" key="18">
    <source>
        <dbReference type="Pfam" id="PF04389"/>
    </source>
</evidence>
<evidence type="ECO:0000256" key="4">
    <source>
        <dbReference type="ARBA" id="ARBA00010918"/>
    </source>
</evidence>
<name>A0ABX6ERN3_KLUMA</name>
<keyword evidence="14" id="KW-0325">Glycoprotein</keyword>
<evidence type="ECO:0000256" key="17">
    <source>
        <dbReference type="SAM" id="Phobius"/>
    </source>
</evidence>
<evidence type="ECO:0000313" key="22">
    <source>
        <dbReference type="Proteomes" id="UP000422736"/>
    </source>
</evidence>
<feature type="compositionally biased region" description="Acidic residues" evidence="16">
    <location>
        <begin position="526"/>
        <end position="535"/>
    </location>
</feature>
<evidence type="ECO:0000256" key="9">
    <source>
        <dbReference type="ARBA" id="ARBA00022801"/>
    </source>
</evidence>
<evidence type="ECO:0000256" key="3">
    <source>
        <dbReference type="ARBA" id="ARBA00004128"/>
    </source>
</evidence>
<keyword evidence="7 17" id="KW-0812">Transmembrane</keyword>
<keyword evidence="5" id="KW-0926">Vacuole</keyword>
<evidence type="ECO:0000256" key="12">
    <source>
        <dbReference type="ARBA" id="ARBA00023049"/>
    </source>
</evidence>
<keyword evidence="10 15" id="KW-0862">Zinc</keyword>
<feature type="transmembrane region" description="Helical" evidence="17">
    <location>
        <begin position="604"/>
        <end position="625"/>
    </location>
</feature>
<feature type="region of interest" description="Disordered" evidence="16">
    <location>
        <begin position="526"/>
        <end position="545"/>
    </location>
</feature>
<dbReference type="InterPro" id="IPR007484">
    <property type="entry name" value="Peptidase_M28"/>
</dbReference>
<evidence type="ECO:0000256" key="1">
    <source>
        <dbReference type="ARBA" id="ARBA00001947"/>
    </source>
</evidence>
<evidence type="ECO:0000256" key="13">
    <source>
        <dbReference type="ARBA" id="ARBA00023136"/>
    </source>
</evidence>
<evidence type="ECO:0000256" key="2">
    <source>
        <dbReference type="ARBA" id="ARBA00003273"/>
    </source>
</evidence>
<dbReference type="InterPro" id="IPR053975">
    <property type="entry name" value="PFF1_C"/>
</dbReference>
<dbReference type="CDD" id="cd03875">
    <property type="entry name" value="M28_Fxna_like"/>
    <property type="match status" value="1"/>
</dbReference>
<feature type="domain" description="Vacuolar membrane protease C-terminal" evidence="19">
    <location>
        <begin position="695"/>
        <end position="915"/>
    </location>
</feature>
<keyword evidence="9 15" id="KW-0378">Hydrolase</keyword>
<feature type="domain" description="Vacuolar membrane protease transmembrane" evidence="20">
    <location>
        <begin position="401"/>
        <end position="665"/>
    </location>
</feature>
<feature type="transmembrane region" description="Helical" evidence="17">
    <location>
        <begin position="645"/>
        <end position="662"/>
    </location>
</feature>
<protein>
    <recommendedName>
        <fullName evidence="15">Peptide hydrolase</fullName>
        <ecNumber evidence="15">3.4.-.-</ecNumber>
    </recommendedName>
</protein>
<feature type="transmembrane region" description="Helical" evidence="17">
    <location>
        <begin position="402"/>
        <end position="420"/>
    </location>
</feature>
<dbReference type="Pfam" id="PF04389">
    <property type="entry name" value="Peptidase_M28"/>
    <property type="match status" value="1"/>
</dbReference>
<evidence type="ECO:0000256" key="14">
    <source>
        <dbReference type="ARBA" id="ARBA00023180"/>
    </source>
</evidence>
<dbReference type="Gene3D" id="3.40.630.10">
    <property type="entry name" value="Zn peptidases"/>
    <property type="match status" value="1"/>
</dbReference>
<dbReference type="EC" id="3.4.-.-" evidence="15"/>
<dbReference type="Pfam" id="PF22251">
    <property type="entry name" value="PFF1_TM"/>
    <property type="match status" value="1"/>
</dbReference>
<dbReference type="InterPro" id="IPR048024">
    <property type="entry name" value="Fxna-like_M28_dom"/>
</dbReference>
<comment type="cofactor">
    <cofactor evidence="1">
        <name>Zn(2+)</name>
        <dbReference type="ChEBI" id="CHEBI:29105"/>
    </cofactor>
</comment>
<comment type="similarity">
    <text evidence="4 15">Belongs to the peptidase M28 family.</text>
</comment>
<evidence type="ECO:0000259" key="20">
    <source>
        <dbReference type="Pfam" id="PF22251"/>
    </source>
</evidence>
<feature type="transmembrane region" description="Helical" evidence="17">
    <location>
        <begin position="496"/>
        <end position="515"/>
    </location>
</feature>
<dbReference type="EMBL" id="CP015055">
    <property type="protein sequence ID" value="QGN14379.1"/>
    <property type="molecule type" value="Genomic_DNA"/>
</dbReference>